<sequence>MPELTEKVTKSLNKTTPGLQIWRIESMDMVPVPEKTFGNFFDGDCYVLLKTHKTGNNFTYDIHFWVGNNSSMDEQGAAAIYTIQMDDHLGGVAVQHREAQGHESDTFKGYFKQGIVYKSGGVASGMKQVETNTYNIKRLLHVKGNKNVLAGEVAVEWSSFNRGDVFLLDLGKAIVQWNGPESNKMERLRGMNLAKDIRDRERGGRAQVYVVEGDNEAATPQLMDLLNKVLGERRGEIKQSIADDVVDHVAKTAIKLYQVSDSSGNLMVQEVATQPLTQDLLNQDDCYILDQAGIKIFVWKGKNASKEEKQQAMTRALNFIRAKNYPASTNVEVQNDGAESAVFKQLFQKWTTKDQTAGLGKTSTVGKVAKVEQVKFDASSMHAQPQIAAQQKMVDDGSGEVEVWRIENLELAPVEKQWIGHFYGGDCYLILYKYLVNNKYHYIIYVWQGRHASQDEIAASAYQAVALDQQYGGEPVQVRVQMGKEPSHLMAIFRGKLVVYEGGTSRADSTEIPPEIRLFHVYGTNEYNTKAFEVPVRASALNSNDVFVLKTKGTCYLWCGKGCNGDERVMAKSVADIISKGEKVVVAEGQEPAEFWLALGGKCQYATILNKQQEQVVEIVPRLFECSNQTGTFRATEVTEFTQDDLEEDDIFLLDTWDQVFFWVGKDANDTEKSEAAITAQEYLKTHPGSRDINTPIIVVKQGFEPPTFTGWFLAWDPFKWENSKSYETLKAELGDINNIEGITFELNNTGLDSFTSQTKFVTPGFQTFPADALLNKTTDDLPPGVDPSRKEEYLSAEDFSSIFGMSRMDFQSLPEWKKQTIKKAKGLF</sequence>
<dbReference type="GO" id="GO:0005546">
    <property type="term" value="F:phosphatidylinositol-4,5-bisphosphate binding"/>
    <property type="evidence" value="ECO:0007669"/>
    <property type="project" value="TreeGrafter"/>
</dbReference>
<evidence type="ECO:0000313" key="16">
    <source>
        <dbReference type="EMBL" id="CAH2305211.1"/>
    </source>
</evidence>
<keyword evidence="10" id="KW-0677">Repeat</keyword>
<name>A0AAD1SLC4_PELCU</name>
<dbReference type="GO" id="GO:0051016">
    <property type="term" value="P:barbed-end actin filament capping"/>
    <property type="evidence" value="ECO:0007669"/>
    <property type="project" value="TreeGrafter"/>
</dbReference>
<dbReference type="CDD" id="cd11289">
    <property type="entry name" value="gelsolin_S2_like"/>
    <property type="match status" value="1"/>
</dbReference>
<dbReference type="PANTHER" id="PTHR11977:SF35">
    <property type="entry name" value="VILLIN-1"/>
    <property type="match status" value="1"/>
</dbReference>
<dbReference type="SMART" id="SM00262">
    <property type="entry name" value="GEL"/>
    <property type="match status" value="6"/>
</dbReference>
<evidence type="ECO:0000256" key="5">
    <source>
        <dbReference type="ARBA" id="ARBA00004510"/>
    </source>
</evidence>
<dbReference type="Pfam" id="PF02209">
    <property type="entry name" value="VHP"/>
    <property type="match status" value="1"/>
</dbReference>
<dbReference type="SUPFAM" id="SSF55753">
    <property type="entry name" value="Actin depolymerizing proteins"/>
    <property type="match status" value="4"/>
</dbReference>
<dbReference type="Pfam" id="PF00626">
    <property type="entry name" value="Gelsolin"/>
    <property type="match status" value="6"/>
</dbReference>
<keyword evidence="11" id="KW-0106">Calcium</keyword>
<dbReference type="GO" id="GO:0001726">
    <property type="term" value="C:ruffle"/>
    <property type="evidence" value="ECO:0007669"/>
    <property type="project" value="UniProtKB-SubCell"/>
</dbReference>
<dbReference type="GO" id="GO:0005737">
    <property type="term" value="C:cytoplasm"/>
    <property type="evidence" value="ECO:0007669"/>
    <property type="project" value="TreeGrafter"/>
</dbReference>
<keyword evidence="12" id="KW-0009">Actin-binding</keyword>
<proteinExistence type="inferred from homology"/>
<keyword evidence="17" id="KW-1185">Reference proteome</keyword>
<dbReference type="CDD" id="cd11290">
    <property type="entry name" value="gelsolin_S1_like"/>
    <property type="match status" value="1"/>
</dbReference>
<organism evidence="16 17">
    <name type="scientific">Pelobates cultripes</name>
    <name type="common">Western spadefoot toad</name>
    <dbReference type="NCBI Taxonomy" id="61616"/>
    <lineage>
        <taxon>Eukaryota</taxon>
        <taxon>Metazoa</taxon>
        <taxon>Chordata</taxon>
        <taxon>Craniata</taxon>
        <taxon>Vertebrata</taxon>
        <taxon>Euteleostomi</taxon>
        <taxon>Amphibia</taxon>
        <taxon>Batrachia</taxon>
        <taxon>Anura</taxon>
        <taxon>Pelobatoidea</taxon>
        <taxon>Pelobatidae</taxon>
        <taxon>Pelobates</taxon>
    </lineage>
</organism>
<evidence type="ECO:0000256" key="2">
    <source>
        <dbReference type="ARBA" id="ARBA00004245"/>
    </source>
</evidence>
<dbReference type="PROSITE" id="PS51089">
    <property type="entry name" value="HP"/>
    <property type="match status" value="1"/>
</dbReference>
<dbReference type="InterPro" id="IPR007122">
    <property type="entry name" value="Villin/Gelsolin"/>
</dbReference>
<dbReference type="InterPro" id="IPR007123">
    <property type="entry name" value="Gelsolin-like_dom"/>
</dbReference>
<dbReference type="FunFam" id="3.40.20.10:FF:000027">
    <property type="entry name" value="Villin 1"/>
    <property type="match status" value="1"/>
</dbReference>
<dbReference type="InterPro" id="IPR036180">
    <property type="entry name" value="Gelsolin-like_dom_sf"/>
</dbReference>
<comment type="subcellular location">
    <subcellularLocation>
        <location evidence="4">Cell projection</location>
        <location evidence="4">Filopodium tip</location>
    </subcellularLocation>
    <subcellularLocation>
        <location evidence="5">Cell projection</location>
        <location evidence="5">Lamellipodium</location>
    </subcellularLocation>
    <subcellularLocation>
        <location evidence="1">Cell projection</location>
        <location evidence="1">Microvillus</location>
    </subcellularLocation>
    <subcellularLocation>
        <location evidence="3">Cell projection</location>
        <location evidence="3">Ruffle</location>
    </subcellularLocation>
    <subcellularLocation>
        <location evidence="2">Cytoplasm</location>
        <location evidence="2">Cytoskeleton</location>
    </subcellularLocation>
</comment>
<dbReference type="Proteomes" id="UP001295444">
    <property type="component" value="Chromosome 07"/>
</dbReference>
<evidence type="ECO:0000313" key="17">
    <source>
        <dbReference type="Proteomes" id="UP001295444"/>
    </source>
</evidence>
<dbReference type="GO" id="GO:2000392">
    <property type="term" value="P:regulation of lamellipodium morphogenesis"/>
    <property type="evidence" value="ECO:0007669"/>
    <property type="project" value="TreeGrafter"/>
</dbReference>
<evidence type="ECO:0000256" key="7">
    <source>
        <dbReference type="ARBA" id="ARBA00017436"/>
    </source>
</evidence>
<dbReference type="SUPFAM" id="SSF47050">
    <property type="entry name" value="VHP, Villin headpiece domain"/>
    <property type="match status" value="1"/>
</dbReference>
<dbReference type="GO" id="GO:0015629">
    <property type="term" value="C:actin cytoskeleton"/>
    <property type="evidence" value="ECO:0007669"/>
    <property type="project" value="TreeGrafter"/>
</dbReference>
<dbReference type="Gene3D" id="1.10.950.10">
    <property type="entry name" value="Villin headpiece domain"/>
    <property type="match status" value="1"/>
</dbReference>
<evidence type="ECO:0000256" key="11">
    <source>
        <dbReference type="ARBA" id="ARBA00022837"/>
    </source>
</evidence>
<evidence type="ECO:0000256" key="14">
    <source>
        <dbReference type="ARBA" id="ARBA00023273"/>
    </source>
</evidence>
<keyword evidence="9" id="KW-0963">Cytoplasm</keyword>
<dbReference type="InterPro" id="IPR036886">
    <property type="entry name" value="Villin_headpiece_dom_sf"/>
</dbReference>
<dbReference type="GO" id="GO:0051014">
    <property type="term" value="P:actin filament severing"/>
    <property type="evidence" value="ECO:0007669"/>
    <property type="project" value="TreeGrafter"/>
</dbReference>
<dbReference type="SUPFAM" id="SSF82754">
    <property type="entry name" value="C-terminal, gelsolin-like domain of Sec23/24"/>
    <property type="match status" value="2"/>
</dbReference>
<dbReference type="FunFam" id="3.40.20.10:FF:000001">
    <property type="entry name" value="Gelsolin"/>
    <property type="match status" value="1"/>
</dbReference>
<dbReference type="Gene3D" id="3.40.20.10">
    <property type="entry name" value="Severin"/>
    <property type="match status" value="6"/>
</dbReference>
<dbReference type="FunFam" id="3.40.20.10:FF:000002">
    <property type="entry name" value="Gelsolin"/>
    <property type="match status" value="1"/>
</dbReference>
<dbReference type="GO" id="GO:0051015">
    <property type="term" value="F:actin filament binding"/>
    <property type="evidence" value="ECO:0007669"/>
    <property type="project" value="InterPro"/>
</dbReference>
<dbReference type="SMART" id="SM00153">
    <property type="entry name" value="VHP"/>
    <property type="match status" value="1"/>
</dbReference>
<evidence type="ECO:0000256" key="10">
    <source>
        <dbReference type="ARBA" id="ARBA00022737"/>
    </source>
</evidence>
<evidence type="ECO:0000256" key="3">
    <source>
        <dbReference type="ARBA" id="ARBA00004466"/>
    </source>
</evidence>
<reference evidence="16" key="1">
    <citation type="submission" date="2022-03" db="EMBL/GenBank/DDBJ databases">
        <authorList>
            <person name="Alioto T."/>
            <person name="Alioto T."/>
            <person name="Gomez Garrido J."/>
        </authorList>
    </citation>
    <scope>NUCLEOTIDE SEQUENCE</scope>
</reference>
<dbReference type="GO" id="GO:0030027">
    <property type="term" value="C:lamellipodium"/>
    <property type="evidence" value="ECO:0007669"/>
    <property type="project" value="UniProtKB-SubCell"/>
</dbReference>
<dbReference type="CDD" id="cd11293">
    <property type="entry name" value="gelsolin_S4_like"/>
    <property type="match status" value="1"/>
</dbReference>
<evidence type="ECO:0000256" key="8">
    <source>
        <dbReference type="ARBA" id="ARBA00022467"/>
    </source>
</evidence>
<dbReference type="GO" id="GO:0008154">
    <property type="term" value="P:actin polymerization or depolymerization"/>
    <property type="evidence" value="ECO:0007669"/>
    <property type="project" value="TreeGrafter"/>
</dbReference>
<keyword evidence="13" id="KW-0206">Cytoskeleton</keyword>
<feature type="domain" description="HP" evidence="15">
    <location>
        <begin position="763"/>
        <end position="829"/>
    </location>
</feature>
<dbReference type="CDD" id="cd11292">
    <property type="entry name" value="gelsolin_S3_like"/>
    <property type="match status" value="1"/>
</dbReference>
<comment type="similarity">
    <text evidence="6">Belongs to the villin/gelsolin family.</text>
</comment>
<dbReference type="InterPro" id="IPR029006">
    <property type="entry name" value="ADF-H/Gelsolin-like_dom_sf"/>
</dbReference>
<gene>
    <name evidence="16" type="ORF">PECUL_23A030612</name>
</gene>
<dbReference type="FunFam" id="3.40.20.10:FF:000005">
    <property type="entry name" value="Gelsolin"/>
    <property type="match status" value="1"/>
</dbReference>
<dbReference type="GO" id="GO:0032433">
    <property type="term" value="C:filopodium tip"/>
    <property type="evidence" value="ECO:0007669"/>
    <property type="project" value="UniProtKB-SubCell"/>
</dbReference>
<evidence type="ECO:0000256" key="9">
    <source>
        <dbReference type="ARBA" id="ARBA00022490"/>
    </source>
</evidence>
<protein>
    <recommendedName>
        <fullName evidence="7">Villin-1</fullName>
    </recommendedName>
</protein>
<dbReference type="PRINTS" id="PR00597">
    <property type="entry name" value="GELSOLIN"/>
</dbReference>
<evidence type="ECO:0000256" key="1">
    <source>
        <dbReference type="ARBA" id="ARBA00004105"/>
    </source>
</evidence>
<evidence type="ECO:0000256" key="13">
    <source>
        <dbReference type="ARBA" id="ARBA00023212"/>
    </source>
</evidence>
<dbReference type="FunFam" id="3.40.20.10:FF:000004">
    <property type="entry name" value="Gelsolin"/>
    <property type="match status" value="1"/>
</dbReference>
<dbReference type="CDD" id="cd11291">
    <property type="entry name" value="gelsolin_S6_like"/>
    <property type="match status" value="1"/>
</dbReference>
<evidence type="ECO:0000256" key="6">
    <source>
        <dbReference type="ARBA" id="ARBA00008418"/>
    </source>
</evidence>
<dbReference type="PANTHER" id="PTHR11977">
    <property type="entry name" value="VILLIN"/>
    <property type="match status" value="1"/>
</dbReference>
<evidence type="ECO:0000259" key="15">
    <source>
        <dbReference type="PROSITE" id="PS51089"/>
    </source>
</evidence>
<dbReference type="GO" id="GO:0005902">
    <property type="term" value="C:microvillus"/>
    <property type="evidence" value="ECO:0007669"/>
    <property type="project" value="UniProtKB-SubCell"/>
</dbReference>
<accession>A0AAD1SLC4</accession>
<evidence type="ECO:0000256" key="12">
    <source>
        <dbReference type="ARBA" id="ARBA00023203"/>
    </source>
</evidence>
<dbReference type="InterPro" id="IPR003128">
    <property type="entry name" value="Villin_headpiece"/>
</dbReference>
<dbReference type="EMBL" id="OW240918">
    <property type="protein sequence ID" value="CAH2305211.1"/>
    <property type="molecule type" value="Genomic_DNA"/>
</dbReference>
<keyword evidence="8" id="KW-0117">Actin capping</keyword>
<keyword evidence="14" id="KW-0966">Cell projection</keyword>
<dbReference type="AlphaFoldDB" id="A0AAD1SLC4"/>
<evidence type="ECO:0000256" key="4">
    <source>
        <dbReference type="ARBA" id="ARBA00004495"/>
    </source>
</evidence>
<dbReference type="CDD" id="cd11288">
    <property type="entry name" value="gelsolin_S5_like"/>
    <property type="match status" value="1"/>
</dbReference>